<evidence type="ECO:0000313" key="3">
    <source>
        <dbReference type="Proteomes" id="UP000026915"/>
    </source>
</evidence>
<evidence type="ECO:0000313" key="2">
    <source>
        <dbReference type="EMBL" id="EOY01441.1"/>
    </source>
</evidence>
<dbReference type="Proteomes" id="UP000026915">
    <property type="component" value="Chromosome 2"/>
</dbReference>
<dbReference type="InParanoid" id="A0A061E901"/>
<dbReference type="eggNOG" id="ENOG502S1F9">
    <property type="taxonomic scope" value="Eukaryota"/>
</dbReference>
<name>A0A061E901_THECC</name>
<protein>
    <submittedName>
        <fullName evidence="2">Late embryogenesis abundant hydroxyproline-rich glycoprotein family, putative</fullName>
    </submittedName>
</protein>
<dbReference type="OMA" id="IFKFPAT"/>
<feature type="transmembrane region" description="Helical" evidence="1">
    <location>
        <begin position="12"/>
        <end position="37"/>
    </location>
</feature>
<keyword evidence="3" id="KW-1185">Reference proteome</keyword>
<proteinExistence type="predicted"/>
<evidence type="ECO:0000256" key="1">
    <source>
        <dbReference type="SAM" id="Phobius"/>
    </source>
</evidence>
<dbReference type="PANTHER" id="PTHR31852">
    <property type="entry name" value="LATE EMBRYOGENESIS ABUNDANT (LEA) HYDROXYPROLINE-RICH GLYCOPROTEIN FAMILY"/>
    <property type="match status" value="1"/>
</dbReference>
<keyword evidence="1" id="KW-1133">Transmembrane helix</keyword>
<dbReference type="HOGENOM" id="CLU_050605_4_1_1"/>
<organism evidence="2 3">
    <name type="scientific">Theobroma cacao</name>
    <name type="common">Cacao</name>
    <name type="synonym">Cocoa</name>
    <dbReference type="NCBI Taxonomy" id="3641"/>
    <lineage>
        <taxon>Eukaryota</taxon>
        <taxon>Viridiplantae</taxon>
        <taxon>Streptophyta</taxon>
        <taxon>Embryophyta</taxon>
        <taxon>Tracheophyta</taxon>
        <taxon>Spermatophyta</taxon>
        <taxon>Magnoliopsida</taxon>
        <taxon>eudicotyledons</taxon>
        <taxon>Gunneridae</taxon>
        <taxon>Pentapetalae</taxon>
        <taxon>rosids</taxon>
        <taxon>malvids</taxon>
        <taxon>Malvales</taxon>
        <taxon>Malvaceae</taxon>
        <taxon>Byttnerioideae</taxon>
        <taxon>Theobroma</taxon>
    </lineage>
</organism>
<dbReference type="KEGG" id="tcc:18610081"/>
<keyword evidence="1" id="KW-0812">Transmembrane</keyword>
<sequence>MGAGKTSRRGLKICCCVTAIFIVIIAIVLITLAFTVFKPKNPEITVYPQGLENIAFDLQGLAMLSNTTANVTVGMIIAINNRNYGSFKFKNTTALVNYRGGVVAEIPIIQSHVPAHGKLNITTNADFMVDKLISNPSFWVDVMAGSVNFTSEATVRGKVTMLKILKMHASVPSSCYISIFVQSQRIESICMTKLKL</sequence>
<dbReference type="STRING" id="3641.A0A061E901"/>
<dbReference type="EMBL" id="CM001880">
    <property type="protein sequence ID" value="EOY01441.1"/>
    <property type="molecule type" value="Genomic_DNA"/>
</dbReference>
<dbReference type="OrthoDB" id="674678at2759"/>
<accession>A0A061E901</accession>
<reference evidence="2 3" key="1">
    <citation type="journal article" date="2013" name="Genome Biol.">
        <title>The genome sequence of the most widely cultivated cacao type and its use to identify candidate genes regulating pod color.</title>
        <authorList>
            <person name="Motamayor J.C."/>
            <person name="Mockaitis K."/>
            <person name="Schmutz J."/>
            <person name="Haiminen N."/>
            <person name="Iii D.L."/>
            <person name="Cornejo O."/>
            <person name="Findley S.D."/>
            <person name="Zheng P."/>
            <person name="Utro F."/>
            <person name="Royaert S."/>
            <person name="Saski C."/>
            <person name="Jenkins J."/>
            <person name="Podicheti R."/>
            <person name="Zhao M."/>
            <person name="Scheffler B.E."/>
            <person name="Stack J.C."/>
            <person name="Feltus F.A."/>
            <person name="Mustiga G.M."/>
            <person name="Amores F."/>
            <person name="Phillips W."/>
            <person name="Marelli J.P."/>
            <person name="May G.D."/>
            <person name="Shapiro H."/>
            <person name="Ma J."/>
            <person name="Bustamante C.D."/>
            <person name="Schnell R.J."/>
            <person name="Main D."/>
            <person name="Gilbert D."/>
            <person name="Parida L."/>
            <person name="Kuhn D.N."/>
        </authorList>
    </citation>
    <scope>NUCLEOTIDE SEQUENCE [LARGE SCALE GENOMIC DNA]</scope>
    <source>
        <strain evidence="3">cv. Matina 1-6</strain>
    </source>
</reference>
<dbReference type="Gramene" id="EOY01441">
    <property type="protein sequence ID" value="EOY01441"/>
    <property type="gene ID" value="TCM_011328"/>
</dbReference>
<dbReference type="AlphaFoldDB" id="A0A061E901"/>
<gene>
    <name evidence="2" type="ORF">TCM_011328</name>
</gene>
<keyword evidence="1" id="KW-0472">Membrane</keyword>
<dbReference type="InterPro" id="IPR055301">
    <property type="entry name" value="Lea14-like_2"/>
</dbReference>
<dbReference type="Gramene" id="Tc02v2_t026980.1">
    <property type="protein sequence ID" value="Tc02v2_p026980.1"/>
    <property type="gene ID" value="Tc02v2_g026980"/>
</dbReference>